<dbReference type="AlphaFoldDB" id="A0A9Q0XA96"/>
<sequence>MLAQRQKVLAFFTLALLLGPLVETLLLVDRMIFLQEQGFECELLPLFDPQFSPRNLVLLAAKVPWGSAFSSPADDP</sequence>
<dbReference type="Proteomes" id="UP001142489">
    <property type="component" value="Unassembled WGS sequence"/>
</dbReference>
<protein>
    <submittedName>
        <fullName evidence="1">Uncharacterized protein</fullName>
    </submittedName>
</protein>
<dbReference type="OrthoDB" id="5875367at2759"/>
<gene>
    <name evidence="1" type="ORF">JRQ81_009659</name>
</gene>
<accession>A0A9Q0XA96</accession>
<keyword evidence="2" id="KW-1185">Reference proteome</keyword>
<evidence type="ECO:0000313" key="2">
    <source>
        <dbReference type="Proteomes" id="UP001142489"/>
    </source>
</evidence>
<dbReference type="InterPro" id="IPR052220">
    <property type="entry name" value="METTL25"/>
</dbReference>
<name>A0A9Q0XA96_9SAUR</name>
<comment type="caution">
    <text evidence="1">The sequence shown here is derived from an EMBL/GenBank/DDBJ whole genome shotgun (WGS) entry which is preliminary data.</text>
</comment>
<evidence type="ECO:0000313" key="1">
    <source>
        <dbReference type="EMBL" id="KAJ7307613.1"/>
    </source>
</evidence>
<dbReference type="EMBL" id="JAPFRF010000019">
    <property type="protein sequence ID" value="KAJ7307613.1"/>
    <property type="molecule type" value="Genomic_DNA"/>
</dbReference>
<reference evidence="1" key="1">
    <citation type="journal article" date="2023" name="DNA Res.">
        <title>Chromosome-level genome assembly of Phrynocephalus forsythii using third-generation DNA sequencing and Hi-C analysis.</title>
        <authorList>
            <person name="Qi Y."/>
            <person name="Zhao W."/>
            <person name="Zhao Y."/>
            <person name="Niu C."/>
            <person name="Cao S."/>
            <person name="Zhang Y."/>
        </authorList>
    </citation>
    <scope>NUCLEOTIDE SEQUENCE</scope>
    <source>
        <tissue evidence="1">Muscle</tissue>
    </source>
</reference>
<dbReference type="PANTHER" id="PTHR12496">
    <property type="entry name" value="CGI-41 METHYLTRANSFERASE"/>
    <property type="match status" value="1"/>
</dbReference>
<proteinExistence type="predicted"/>
<dbReference type="PANTHER" id="PTHR12496:SF2">
    <property type="entry name" value="METHYLTRANSFERASE-LIKE PROTEIN 25B"/>
    <property type="match status" value="1"/>
</dbReference>
<organism evidence="1 2">
    <name type="scientific">Phrynocephalus forsythii</name>
    <dbReference type="NCBI Taxonomy" id="171643"/>
    <lineage>
        <taxon>Eukaryota</taxon>
        <taxon>Metazoa</taxon>
        <taxon>Chordata</taxon>
        <taxon>Craniata</taxon>
        <taxon>Vertebrata</taxon>
        <taxon>Euteleostomi</taxon>
        <taxon>Lepidosauria</taxon>
        <taxon>Squamata</taxon>
        <taxon>Bifurcata</taxon>
        <taxon>Unidentata</taxon>
        <taxon>Episquamata</taxon>
        <taxon>Toxicofera</taxon>
        <taxon>Iguania</taxon>
        <taxon>Acrodonta</taxon>
        <taxon>Agamidae</taxon>
        <taxon>Agaminae</taxon>
        <taxon>Phrynocephalus</taxon>
    </lineage>
</organism>